<name>A4GID3_9BACT</name>
<reference evidence="1" key="2">
    <citation type="journal article" date="2007" name="Proc. Natl. Acad. Sci. U.S.A.">
        <title>Proteorhodopsin photosystem gene expression enables photophosphorylation in a heterologous host.</title>
        <authorList>
            <person name="Martinez A."/>
            <person name="Bradley A.S."/>
            <person name="Waldbauer J.R."/>
            <person name="Summons R.E."/>
            <person name="Delong E.F."/>
        </authorList>
    </citation>
    <scope>NUCLEOTIDE SEQUENCE</scope>
</reference>
<organism evidence="1">
    <name type="scientific">uncultured marine bacterium HF10_19P19</name>
    <dbReference type="NCBI Taxonomy" id="413067"/>
    <lineage>
        <taxon>Bacteria</taxon>
        <taxon>environmental samples</taxon>
    </lineage>
</organism>
<reference evidence="1" key="1">
    <citation type="journal article" date="2007" name="Environ. Microbiol.">
        <title>Proteorhodopsin photosystem gene clusters exhibit co-evolutionary trends and shared ancestry among diverse marine microbial phyla.</title>
        <authorList>
            <person name="McCarren J."/>
            <person name="Delong E.F."/>
        </authorList>
    </citation>
    <scope>NUCLEOTIDE SEQUENCE</scope>
</reference>
<dbReference type="AlphaFoldDB" id="A4GID3"/>
<accession>A4GID3</accession>
<sequence length="59" mass="6906">MRAKKQPAEKMAIKFVEFDQNDEPIRENLIPLGLYLHECEASEQEREMTIQLSAMVAKR</sequence>
<gene>
    <name evidence="1" type="ORF">ALOHA_HF1019P19.06c</name>
</gene>
<dbReference type="EMBL" id="EF100190">
    <property type="protein sequence ID" value="ABL60943.1"/>
    <property type="molecule type" value="Genomic_DNA"/>
</dbReference>
<protein>
    <submittedName>
        <fullName evidence="1">Uncharacterized protein</fullName>
    </submittedName>
</protein>
<proteinExistence type="predicted"/>
<evidence type="ECO:0000313" key="1">
    <source>
        <dbReference type="EMBL" id="ABL60943.1"/>
    </source>
</evidence>